<feature type="region of interest" description="Disordered" evidence="1">
    <location>
        <begin position="361"/>
        <end position="390"/>
    </location>
</feature>
<dbReference type="Proteomes" id="UP001190700">
    <property type="component" value="Unassembled WGS sequence"/>
</dbReference>
<dbReference type="AlphaFoldDB" id="A0AAE0G5I3"/>
<feature type="compositionally biased region" description="Low complexity" evidence="1">
    <location>
        <begin position="214"/>
        <end position="235"/>
    </location>
</feature>
<comment type="caution">
    <text evidence="2">The sequence shown here is derived from an EMBL/GenBank/DDBJ whole genome shotgun (WGS) entry which is preliminary data.</text>
</comment>
<feature type="compositionally biased region" description="Low complexity" evidence="1">
    <location>
        <begin position="150"/>
        <end position="199"/>
    </location>
</feature>
<evidence type="ECO:0000313" key="3">
    <source>
        <dbReference type="Proteomes" id="UP001190700"/>
    </source>
</evidence>
<reference evidence="2 3" key="1">
    <citation type="journal article" date="2015" name="Genome Biol. Evol.">
        <title>Comparative Genomics of a Bacterivorous Green Alga Reveals Evolutionary Causalities and Consequences of Phago-Mixotrophic Mode of Nutrition.</title>
        <authorList>
            <person name="Burns J.A."/>
            <person name="Paasch A."/>
            <person name="Narechania A."/>
            <person name="Kim E."/>
        </authorList>
    </citation>
    <scope>NUCLEOTIDE SEQUENCE [LARGE SCALE GENOMIC DNA]</scope>
    <source>
        <strain evidence="2 3">PLY_AMNH</strain>
    </source>
</reference>
<name>A0AAE0G5I3_9CHLO</name>
<accession>A0AAE0G5I3</accession>
<evidence type="ECO:0000313" key="2">
    <source>
        <dbReference type="EMBL" id="KAK3271673.1"/>
    </source>
</evidence>
<feature type="non-terminal residue" evidence="2">
    <location>
        <position position="1"/>
    </location>
</feature>
<feature type="region of interest" description="Disordered" evidence="1">
    <location>
        <begin position="311"/>
        <end position="349"/>
    </location>
</feature>
<proteinExistence type="predicted"/>
<feature type="compositionally biased region" description="Basic residues" evidence="1">
    <location>
        <begin position="247"/>
        <end position="256"/>
    </location>
</feature>
<feature type="region of interest" description="Disordered" evidence="1">
    <location>
        <begin position="96"/>
        <end position="269"/>
    </location>
</feature>
<protein>
    <submittedName>
        <fullName evidence="2">Uncharacterized protein</fullName>
    </submittedName>
</protein>
<keyword evidence="3" id="KW-1185">Reference proteome</keyword>
<gene>
    <name evidence="2" type="ORF">CYMTET_19993</name>
</gene>
<feature type="compositionally biased region" description="Polar residues" evidence="1">
    <location>
        <begin position="375"/>
        <end position="386"/>
    </location>
</feature>
<feature type="compositionally biased region" description="Low complexity" evidence="1">
    <location>
        <begin position="98"/>
        <end position="109"/>
    </location>
</feature>
<organism evidence="2 3">
    <name type="scientific">Cymbomonas tetramitiformis</name>
    <dbReference type="NCBI Taxonomy" id="36881"/>
    <lineage>
        <taxon>Eukaryota</taxon>
        <taxon>Viridiplantae</taxon>
        <taxon>Chlorophyta</taxon>
        <taxon>Pyramimonadophyceae</taxon>
        <taxon>Pyramimonadales</taxon>
        <taxon>Pyramimonadaceae</taxon>
        <taxon>Cymbomonas</taxon>
    </lineage>
</organism>
<evidence type="ECO:0000256" key="1">
    <source>
        <dbReference type="SAM" id="MobiDB-lite"/>
    </source>
</evidence>
<feature type="compositionally biased region" description="Polar residues" evidence="1">
    <location>
        <begin position="324"/>
        <end position="333"/>
    </location>
</feature>
<dbReference type="EMBL" id="LGRX02009454">
    <property type="protein sequence ID" value="KAK3271673.1"/>
    <property type="molecule type" value="Genomic_DNA"/>
</dbReference>
<sequence length="491" mass="51339">VEHELRELMYNTTGDNMFYLSALHTIAKKLPCTKNISGWMGNIPKADTTGVSYFQASPTNPYFKYPTKVPVDPLKVEEAKQNAEAGAKIGATAEERAALAAQGDAGDPGEPAVVAEGPSPSTAGETSIAVDEKSESVAETAPAEDTSATVPAEDSSSAVPAEDSSSAVPAEDSSSVVPAEDSSSAVPAEDASAPVPAEDSSAAVPAEDAGTGLASSESAPVSEAAPDSADTSTADKPSPVAVGGAHLRGHPHRPRPNRGQNPNTADGEDAMKRKEALRERVQALGLPILEMTNSADSGKRDLFWRPWERPVTFKTNDPDGASEHTCQGTSKNNADLGPVGEASGSPASIPSAEIVNAHPQWGSSEAGANAGDLRTNGNFSGHSNGYSRKVRDAEQRRYYLQSGDFALAPVPAPSSSYCKAVHTRGSANMRKKRASDTARVSNYLRGHSPHVEAHVRLPAHSKAAVRLPTHNASFLFPSCKSRTQNISTMRS</sequence>